<gene>
    <name evidence="1" type="primary">NCL1_34887</name>
    <name evidence="1" type="ORF">TNCT_296681</name>
</gene>
<dbReference type="EMBL" id="BMAO01018575">
    <property type="protein sequence ID" value="GFR24481.1"/>
    <property type="molecule type" value="Genomic_DNA"/>
</dbReference>
<sequence>MAYRCDSCNLDFSDFLQYLNHECSFYDQQLVMQVCNDIWMCSDAFNSLKTLKERHVSLVNGEYQCISTGSPLEDISLFLDFLQCNENQSCKETPTLLQSFNTTEYCSKVQRSTRERIPDLNLNQPSTLFLARKISENNAQSSSNPLSVLRGVSSFQSSIWEMNSYHDKNELFVSDEYNQIEYSSIKTNPKGEANDPVVKIAHEDKQKYMISSASSIKINNMDLKLEKYSKKYPRNFNQFSELSIVVYAEQKHMKTSVLRRGMQLPLS</sequence>
<evidence type="ECO:0000313" key="1">
    <source>
        <dbReference type="EMBL" id="GFR24481.1"/>
    </source>
</evidence>
<proteinExistence type="predicted"/>
<organism evidence="1 2">
    <name type="scientific">Trichonephila clavata</name>
    <name type="common">Joro spider</name>
    <name type="synonym">Nephila clavata</name>
    <dbReference type="NCBI Taxonomy" id="2740835"/>
    <lineage>
        <taxon>Eukaryota</taxon>
        <taxon>Metazoa</taxon>
        <taxon>Ecdysozoa</taxon>
        <taxon>Arthropoda</taxon>
        <taxon>Chelicerata</taxon>
        <taxon>Arachnida</taxon>
        <taxon>Araneae</taxon>
        <taxon>Araneomorphae</taxon>
        <taxon>Entelegynae</taxon>
        <taxon>Araneoidea</taxon>
        <taxon>Nephilidae</taxon>
        <taxon>Trichonephila</taxon>
    </lineage>
</organism>
<evidence type="ECO:0000313" key="2">
    <source>
        <dbReference type="Proteomes" id="UP000887116"/>
    </source>
</evidence>
<accession>A0A8X6HIA5</accession>
<name>A0A8X6HIA5_TRICU</name>
<reference evidence="1" key="1">
    <citation type="submission" date="2020-07" db="EMBL/GenBank/DDBJ databases">
        <title>Multicomponent nature underlies the extraordinary mechanical properties of spider dragline silk.</title>
        <authorList>
            <person name="Kono N."/>
            <person name="Nakamura H."/>
            <person name="Mori M."/>
            <person name="Yoshida Y."/>
            <person name="Ohtoshi R."/>
            <person name="Malay A.D."/>
            <person name="Moran D.A.P."/>
            <person name="Tomita M."/>
            <person name="Numata K."/>
            <person name="Arakawa K."/>
        </authorList>
    </citation>
    <scope>NUCLEOTIDE SEQUENCE</scope>
</reference>
<dbReference type="AlphaFoldDB" id="A0A8X6HIA5"/>
<dbReference type="OrthoDB" id="10459299at2759"/>
<keyword evidence="2" id="KW-1185">Reference proteome</keyword>
<dbReference type="Proteomes" id="UP000887116">
    <property type="component" value="Unassembled WGS sequence"/>
</dbReference>
<comment type="caution">
    <text evidence="1">The sequence shown here is derived from an EMBL/GenBank/DDBJ whole genome shotgun (WGS) entry which is preliminary data.</text>
</comment>
<protein>
    <submittedName>
        <fullName evidence="1">Zinc finger protein</fullName>
    </submittedName>
</protein>